<sequence>MMNNFPGVSILRSLLFGVISGGLICPLSVHASTNYTFNVTANLTYSSCTVNTSNLTFNLYMNSVDLETAGSSSDWQALPGQVITLSNCFGGTNSVDATVSGVMDDDDNNGFKNQSAADSPATGVSVQLKSGEQMLHNNDVITTDIKADHTVDIPLAARLYTVKGSVTPGDVYSVINLTLTYK</sequence>
<reference evidence="1 2" key="1">
    <citation type="submission" date="2018-02" db="EMBL/GenBank/DDBJ databases">
        <title>Lelliotia aquatilis sp. nov., isolated from drinking water.</title>
        <authorList>
            <person name="Kaempfer P."/>
            <person name="Glaeser S."/>
            <person name="Exner M."/>
            <person name="Doijad S."/>
            <person name="Chakraborty T."/>
        </authorList>
    </citation>
    <scope>NUCLEOTIDE SEQUENCE [LARGE SCALE GENOMIC DNA]</scope>
    <source>
        <strain evidence="1 2">6331-17</strain>
    </source>
</reference>
<dbReference type="PANTHER" id="PTHR33420:SF27">
    <property type="entry name" value="PROTEIN FIMG"/>
    <property type="match status" value="1"/>
</dbReference>
<dbReference type="Proteomes" id="UP000237025">
    <property type="component" value="Unassembled WGS sequence"/>
</dbReference>
<proteinExistence type="predicted"/>
<gene>
    <name evidence="1" type="ORF">C3712_11730</name>
</gene>
<dbReference type="PANTHER" id="PTHR33420">
    <property type="entry name" value="FIMBRIAL SUBUNIT ELFA-RELATED"/>
    <property type="match status" value="1"/>
</dbReference>
<dbReference type="InterPro" id="IPR050263">
    <property type="entry name" value="Bact_Fimbrial_Adh_Pro"/>
</dbReference>
<dbReference type="InterPro" id="IPR036937">
    <property type="entry name" value="Adhesion_dom_fimbrial_sf"/>
</dbReference>
<dbReference type="Gene3D" id="2.60.40.1090">
    <property type="entry name" value="Fimbrial-type adhesion domain"/>
    <property type="match status" value="1"/>
</dbReference>
<dbReference type="SUPFAM" id="SSF49401">
    <property type="entry name" value="Bacterial adhesins"/>
    <property type="match status" value="1"/>
</dbReference>
<comment type="caution">
    <text evidence="1">The sequence shown here is derived from an EMBL/GenBank/DDBJ whole genome shotgun (WGS) entry which is preliminary data.</text>
</comment>
<evidence type="ECO:0000313" key="1">
    <source>
        <dbReference type="EMBL" id="POZ22823.1"/>
    </source>
</evidence>
<dbReference type="RefSeq" id="WP_103949515.1">
    <property type="nucleotide sequence ID" value="NZ_PQVT01000008.1"/>
</dbReference>
<keyword evidence="2" id="KW-1185">Reference proteome</keyword>
<protein>
    <submittedName>
        <fullName evidence="1">Fimbrial protein</fullName>
    </submittedName>
</protein>
<dbReference type="InterPro" id="IPR008966">
    <property type="entry name" value="Adhesion_dom_sf"/>
</dbReference>
<name>A0ABX5A174_9ENTR</name>
<accession>A0ABX5A174</accession>
<evidence type="ECO:0000313" key="2">
    <source>
        <dbReference type="Proteomes" id="UP000237025"/>
    </source>
</evidence>
<organism evidence="1 2">
    <name type="scientific">Lelliottia aquatilis</name>
    <dbReference type="NCBI Taxonomy" id="2080838"/>
    <lineage>
        <taxon>Bacteria</taxon>
        <taxon>Pseudomonadati</taxon>
        <taxon>Pseudomonadota</taxon>
        <taxon>Gammaproteobacteria</taxon>
        <taxon>Enterobacterales</taxon>
        <taxon>Enterobacteriaceae</taxon>
        <taxon>Lelliottia</taxon>
    </lineage>
</organism>
<dbReference type="EMBL" id="PQVW01000007">
    <property type="protein sequence ID" value="POZ22823.1"/>
    <property type="molecule type" value="Genomic_DNA"/>
</dbReference>